<evidence type="ECO:0000313" key="13">
    <source>
        <dbReference type="Proteomes" id="UP000008810"/>
    </source>
</evidence>
<dbReference type="GO" id="GO:0006974">
    <property type="term" value="P:DNA damage response"/>
    <property type="evidence" value="ECO:0007669"/>
    <property type="project" value="UniProtKB-ARBA"/>
</dbReference>
<keyword evidence="8" id="KW-0175">Coiled coil</keyword>
<gene>
    <name evidence="12" type="primary">LOC100841627</name>
    <name evidence="11" type="ORF">BRADI_2g49175v3</name>
</gene>
<evidence type="ECO:0000256" key="1">
    <source>
        <dbReference type="ARBA" id="ARBA00004123"/>
    </source>
</evidence>
<keyword evidence="7" id="KW-0539">Nucleus</keyword>
<evidence type="ECO:0000256" key="3">
    <source>
        <dbReference type="ARBA" id="ARBA00022737"/>
    </source>
</evidence>
<dbReference type="Proteomes" id="UP000008810">
    <property type="component" value="Chromosome 2"/>
</dbReference>
<dbReference type="NCBIfam" id="TIGR01662">
    <property type="entry name" value="HAD-SF-IIIA"/>
    <property type="match status" value="1"/>
</dbReference>
<dbReference type="Gene3D" id="3.40.50.1000">
    <property type="entry name" value="HAD superfamily/HAD-like"/>
    <property type="match status" value="1"/>
</dbReference>
<dbReference type="Pfam" id="PF08645">
    <property type="entry name" value="PNK3P"/>
    <property type="match status" value="1"/>
</dbReference>
<dbReference type="PANTHER" id="PTHR12083">
    <property type="entry name" value="BIFUNCTIONAL POLYNUCLEOTIDE PHOSPHATASE/KINASE"/>
    <property type="match status" value="1"/>
</dbReference>
<reference evidence="11 12" key="1">
    <citation type="journal article" date="2010" name="Nature">
        <title>Genome sequencing and analysis of the model grass Brachypodium distachyon.</title>
        <authorList>
            <consortium name="International Brachypodium Initiative"/>
        </authorList>
    </citation>
    <scope>NUCLEOTIDE SEQUENCE [LARGE SCALE GENOMIC DNA]</scope>
    <source>
        <strain evidence="11">Bd21</strain>
        <strain evidence="12">cv. Bd21</strain>
    </source>
</reference>
<keyword evidence="6" id="KW-0238">DNA-binding</keyword>
<dbReference type="InterPro" id="IPR006551">
    <property type="entry name" value="Polynucleotide_phosphatase"/>
</dbReference>
<dbReference type="InterPro" id="IPR001510">
    <property type="entry name" value="Znf_PARP"/>
</dbReference>
<feature type="coiled-coil region" evidence="8">
    <location>
        <begin position="196"/>
        <end position="223"/>
    </location>
</feature>
<evidence type="ECO:0000256" key="9">
    <source>
        <dbReference type="SAM" id="MobiDB-lite"/>
    </source>
</evidence>
<name>A0A2K2DEX1_BRADI</name>
<feature type="domain" description="PARP-type" evidence="10">
    <location>
        <begin position="278"/>
        <end position="354"/>
    </location>
</feature>
<dbReference type="InterPro" id="IPR036957">
    <property type="entry name" value="Znf_PARP_sf"/>
</dbReference>
<dbReference type="FunFam" id="3.30.1740.10:FF:000006">
    <property type="entry name" value="Poly [ADP-ribose] polymerase"/>
    <property type="match status" value="4"/>
</dbReference>
<evidence type="ECO:0000256" key="6">
    <source>
        <dbReference type="ARBA" id="ARBA00023125"/>
    </source>
</evidence>
<dbReference type="CDD" id="cd01625">
    <property type="entry name" value="HAD_PNP"/>
    <property type="match status" value="1"/>
</dbReference>
<dbReference type="PANTHER" id="PTHR12083:SF9">
    <property type="entry name" value="BIFUNCTIONAL POLYNUCLEOTIDE PHOSPHATASE_KINASE"/>
    <property type="match status" value="1"/>
</dbReference>
<dbReference type="InterPro" id="IPR013954">
    <property type="entry name" value="PNK3P"/>
</dbReference>
<feature type="region of interest" description="Disordered" evidence="9">
    <location>
        <begin position="502"/>
        <end position="540"/>
    </location>
</feature>
<protein>
    <recommendedName>
        <fullName evidence="10">PARP-type domain-containing protein</fullName>
    </recommendedName>
</protein>
<dbReference type="GO" id="GO:0003677">
    <property type="term" value="F:DNA binding"/>
    <property type="evidence" value="ECO:0007669"/>
    <property type="project" value="UniProtKB-KW"/>
</dbReference>
<dbReference type="SUPFAM" id="SSF56784">
    <property type="entry name" value="HAD-like"/>
    <property type="match status" value="1"/>
</dbReference>
<dbReference type="Gene3D" id="3.30.1740.10">
    <property type="entry name" value="Zinc finger, PARP-type"/>
    <property type="match status" value="4"/>
</dbReference>
<feature type="region of interest" description="Disordered" evidence="9">
    <location>
        <begin position="354"/>
        <end position="419"/>
    </location>
</feature>
<evidence type="ECO:0000313" key="11">
    <source>
        <dbReference type="EMBL" id="PNT72797.1"/>
    </source>
</evidence>
<evidence type="ECO:0000256" key="2">
    <source>
        <dbReference type="ARBA" id="ARBA00022723"/>
    </source>
</evidence>
<evidence type="ECO:0000256" key="5">
    <source>
        <dbReference type="ARBA" id="ARBA00022833"/>
    </source>
</evidence>
<dbReference type="Gramene" id="PNT72797">
    <property type="protein sequence ID" value="PNT72797"/>
    <property type="gene ID" value="BRADI_2g49175v3"/>
</dbReference>
<keyword evidence="5" id="KW-0862">Zinc</keyword>
<keyword evidence="4" id="KW-0863">Zinc-finger</keyword>
<keyword evidence="13" id="KW-1185">Reference proteome</keyword>
<evidence type="ECO:0000256" key="7">
    <source>
        <dbReference type="ARBA" id="ARBA00023242"/>
    </source>
</evidence>
<feature type="domain" description="PARP-type" evidence="10">
    <location>
        <begin position="425"/>
        <end position="507"/>
    </location>
</feature>
<keyword evidence="3" id="KW-0677">Repeat</keyword>
<dbReference type="ExpressionAtlas" id="A0A2K2DEX1">
    <property type="expression patterns" value="baseline"/>
</dbReference>
<dbReference type="GO" id="GO:0005634">
    <property type="term" value="C:nucleus"/>
    <property type="evidence" value="ECO:0007669"/>
    <property type="project" value="UniProtKB-SubCell"/>
</dbReference>
<dbReference type="AlphaFoldDB" id="A0A2K2DEX1"/>
<reference evidence="11" key="2">
    <citation type="submission" date="2017-06" db="EMBL/GenBank/DDBJ databases">
        <title>WGS assembly of Brachypodium distachyon.</title>
        <authorList>
            <consortium name="The International Brachypodium Initiative"/>
            <person name="Lucas S."/>
            <person name="Harmon-Smith M."/>
            <person name="Lail K."/>
            <person name="Tice H."/>
            <person name="Grimwood J."/>
            <person name="Bruce D."/>
            <person name="Barry K."/>
            <person name="Shu S."/>
            <person name="Lindquist E."/>
            <person name="Wang M."/>
            <person name="Pitluck S."/>
            <person name="Vogel J.P."/>
            <person name="Garvin D.F."/>
            <person name="Mockler T.C."/>
            <person name="Schmutz J."/>
            <person name="Rokhsar D."/>
            <person name="Bevan M.W."/>
        </authorList>
    </citation>
    <scope>NUCLEOTIDE SEQUENCE</scope>
    <source>
        <strain evidence="11">Bd21</strain>
    </source>
</reference>
<dbReference type="SUPFAM" id="SSF57716">
    <property type="entry name" value="Glucocorticoid receptor-like (DNA-binding domain)"/>
    <property type="match status" value="4"/>
</dbReference>
<evidence type="ECO:0000256" key="4">
    <source>
        <dbReference type="ARBA" id="ARBA00022771"/>
    </source>
</evidence>
<dbReference type="FunFam" id="3.40.50.1000:FF:000198">
    <property type="entry name" value="Bifunctional polynucleotide phosphatase/kinase"/>
    <property type="match status" value="1"/>
</dbReference>
<reference evidence="12" key="3">
    <citation type="submission" date="2018-08" db="UniProtKB">
        <authorList>
            <consortium name="EnsemblPlants"/>
        </authorList>
    </citation>
    <scope>IDENTIFICATION</scope>
    <source>
        <strain evidence="12">cv. Bd21</strain>
    </source>
</reference>
<keyword evidence="2" id="KW-0479">Metal-binding</keyword>
<dbReference type="SMART" id="SM01336">
    <property type="entry name" value="zf-PARP"/>
    <property type="match status" value="4"/>
</dbReference>
<feature type="compositionally biased region" description="Basic and acidic residues" evidence="9">
    <location>
        <begin position="354"/>
        <end position="374"/>
    </location>
</feature>
<dbReference type="NCBIfam" id="TIGR01664">
    <property type="entry name" value="DNA-3'-Pase"/>
    <property type="match status" value="1"/>
</dbReference>
<dbReference type="InterPro" id="IPR023214">
    <property type="entry name" value="HAD_sf"/>
</dbReference>
<dbReference type="EnsemblPlants" id="PNT72797">
    <property type="protein sequence ID" value="PNT72797"/>
    <property type="gene ID" value="BRADI_2g49175v3"/>
</dbReference>
<evidence type="ECO:0000259" key="10">
    <source>
        <dbReference type="PROSITE" id="PS50064"/>
    </source>
</evidence>
<evidence type="ECO:0000313" key="12">
    <source>
        <dbReference type="EnsemblPlants" id="PNT72797"/>
    </source>
</evidence>
<comment type="subcellular location">
    <subcellularLocation>
        <location evidence="1">Nucleus</location>
    </subcellularLocation>
</comment>
<dbReference type="Pfam" id="PF00645">
    <property type="entry name" value="zf-PARP"/>
    <property type="match status" value="4"/>
</dbReference>
<dbReference type="EMBL" id="CM000881">
    <property type="protein sequence ID" value="PNT72797.1"/>
    <property type="molecule type" value="Genomic_DNA"/>
</dbReference>
<feature type="domain" description="PARP-type" evidence="10">
    <location>
        <begin position="14"/>
        <end position="90"/>
    </location>
</feature>
<feature type="compositionally biased region" description="Basic and acidic residues" evidence="9">
    <location>
        <begin position="502"/>
        <end position="511"/>
    </location>
</feature>
<dbReference type="InterPro" id="IPR036412">
    <property type="entry name" value="HAD-like_sf"/>
</dbReference>
<evidence type="ECO:0000256" key="8">
    <source>
        <dbReference type="SAM" id="Coils"/>
    </source>
</evidence>
<dbReference type="GO" id="GO:0008270">
    <property type="term" value="F:zinc ion binding"/>
    <property type="evidence" value="ECO:0007669"/>
    <property type="project" value="UniProtKB-KW"/>
</dbReference>
<dbReference type="OrthoDB" id="19045at2759"/>
<organism evidence="11">
    <name type="scientific">Brachypodium distachyon</name>
    <name type="common">Purple false brome</name>
    <name type="synonym">Trachynia distachya</name>
    <dbReference type="NCBI Taxonomy" id="15368"/>
    <lineage>
        <taxon>Eukaryota</taxon>
        <taxon>Viridiplantae</taxon>
        <taxon>Streptophyta</taxon>
        <taxon>Embryophyta</taxon>
        <taxon>Tracheophyta</taxon>
        <taxon>Spermatophyta</taxon>
        <taxon>Magnoliopsida</taxon>
        <taxon>Liliopsida</taxon>
        <taxon>Poales</taxon>
        <taxon>Poaceae</taxon>
        <taxon>BOP clade</taxon>
        <taxon>Pooideae</taxon>
        <taxon>Stipodae</taxon>
        <taxon>Brachypodieae</taxon>
        <taxon>Brachypodium</taxon>
    </lineage>
</organism>
<dbReference type="InterPro" id="IPR006549">
    <property type="entry name" value="HAD-SF_hydro_IIIA"/>
</dbReference>
<accession>A0A2K2DEX1</accession>
<sequence>MSASPAASAGKMTMSAEYAKSGRSSCKGCSASIAKGALRLGASALDLRGYDSTKWYHVVCFPASSHPLGPVEKVKGFDSIKDDDREQLRELEKDICSLQNNKRDQTAVSPLEVPSPKKAKAHLSSHETGVEENSSVSVEYAKSARSSCKGCSVSIAKGALRLGVSYRDARGFDSTNWYHVTCFPTSSHPLCPIENVKGFNSIKDDDREELRELEKDNKRDQATIVPLEVPGPKKANALISSPEVEEAEKTVSPLEVPSRKKVKAHRSSPEVAVEDASVSVEYAKSARSSCRGCSMGIAKGSLRFGVPVRDRRGFDSTKWYHVTCFPMLSHPLGPIEKVKGFDSIKDDDHEELRELEKDNERDEAAVGPLEDPRPKKANALISSPKVEMAEKRDQTAVSPLEVPSPKKAKDHKSSPEVAVQENASVSIEYAKSARSSCRGCSVSIAKGSLRFGVPVHDLRGFDSTKWYHVTCFPTLSHPLGPIEKVKGFDSIKDDDRDELRELEKDNKREEDTVGPQEVPSPKKANALISSPKVEVAEKPSTGNKRISPLIHFSASDIKKTYKDATLPTHWKVFDTVIFREQDEGLHASAKIAAFDFDGCLAKTSVKSIGADKWSLQHNSIPDKLQRLYNDGYKLVIFTNESNIERWKNKRQQAVDSKVGRLDNFIECVKVPIQVFIACGIGKGKGTPDDPFRKPNPGMWWLMTEHFNSGIAIDMDQSFYVGDAAGRENDHSDADIEFAKAIDLKFHVPEEYFGP</sequence>
<feature type="domain" description="PARP-type" evidence="10">
    <location>
        <begin position="136"/>
        <end position="218"/>
    </location>
</feature>
<proteinExistence type="predicted"/>
<dbReference type="PROSITE" id="PS50064">
    <property type="entry name" value="ZF_PARP_2"/>
    <property type="match status" value="4"/>
</dbReference>